<sequence length="66" mass="7952">QLPEHRILRSQHQCSWPTAHRLQTKERDVSHVLRASPWHHVPGVCSRPHRQGLWPDRLNRNHHQHL</sequence>
<feature type="region of interest" description="Disordered" evidence="1">
    <location>
        <begin position="46"/>
        <end position="66"/>
    </location>
</feature>
<name>A0ABD0NWQ7_CIRMR</name>
<evidence type="ECO:0000313" key="3">
    <source>
        <dbReference type="Proteomes" id="UP001529510"/>
    </source>
</evidence>
<feature type="region of interest" description="Disordered" evidence="1">
    <location>
        <begin position="1"/>
        <end position="20"/>
    </location>
</feature>
<dbReference type="AlphaFoldDB" id="A0ABD0NWQ7"/>
<dbReference type="Proteomes" id="UP001529510">
    <property type="component" value="Unassembled WGS sequence"/>
</dbReference>
<feature type="non-terminal residue" evidence="2">
    <location>
        <position position="66"/>
    </location>
</feature>
<comment type="caution">
    <text evidence="2">The sequence shown here is derived from an EMBL/GenBank/DDBJ whole genome shotgun (WGS) entry which is preliminary data.</text>
</comment>
<gene>
    <name evidence="2" type="ORF">M9458_037726</name>
</gene>
<dbReference type="EMBL" id="JAMKFB020000019">
    <property type="protein sequence ID" value="KAL0165882.1"/>
    <property type="molecule type" value="Genomic_DNA"/>
</dbReference>
<accession>A0ABD0NWQ7</accession>
<proteinExistence type="predicted"/>
<evidence type="ECO:0000256" key="1">
    <source>
        <dbReference type="SAM" id="MobiDB-lite"/>
    </source>
</evidence>
<organism evidence="2 3">
    <name type="scientific">Cirrhinus mrigala</name>
    <name type="common">Mrigala</name>
    <dbReference type="NCBI Taxonomy" id="683832"/>
    <lineage>
        <taxon>Eukaryota</taxon>
        <taxon>Metazoa</taxon>
        <taxon>Chordata</taxon>
        <taxon>Craniata</taxon>
        <taxon>Vertebrata</taxon>
        <taxon>Euteleostomi</taxon>
        <taxon>Actinopterygii</taxon>
        <taxon>Neopterygii</taxon>
        <taxon>Teleostei</taxon>
        <taxon>Ostariophysi</taxon>
        <taxon>Cypriniformes</taxon>
        <taxon>Cyprinidae</taxon>
        <taxon>Labeoninae</taxon>
        <taxon>Labeonini</taxon>
        <taxon>Cirrhinus</taxon>
    </lineage>
</organism>
<reference evidence="2 3" key="1">
    <citation type="submission" date="2024-05" db="EMBL/GenBank/DDBJ databases">
        <title>Genome sequencing and assembly of Indian major carp, Cirrhinus mrigala (Hamilton, 1822).</title>
        <authorList>
            <person name="Mohindra V."/>
            <person name="Chowdhury L.M."/>
            <person name="Lal K."/>
            <person name="Jena J.K."/>
        </authorList>
    </citation>
    <scope>NUCLEOTIDE SEQUENCE [LARGE SCALE GENOMIC DNA]</scope>
    <source>
        <strain evidence="2">CM1030</strain>
        <tissue evidence="2">Blood</tissue>
    </source>
</reference>
<evidence type="ECO:0000313" key="2">
    <source>
        <dbReference type="EMBL" id="KAL0165882.1"/>
    </source>
</evidence>
<keyword evidence="3" id="KW-1185">Reference proteome</keyword>
<protein>
    <submittedName>
        <fullName evidence="2">Uncharacterized protein</fullName>
    </submittedName>
</protein>
<feature type="non-terminal residue" evidence="2">
    <location>
        <position position="1"/>
    </location>
</feature>